<evidence type="ECO:0000256" key="12">
    <source>
        <dbReference type="RuleBase" id="RU003832"/>
    </source>
</evidence>
<dbReference type="Proteomes" id="UP000837857">
    <property type="component" value="Chromosome 1"/>
</dbReference>
<dbReference type="PANTHER" id="PTHR48438">
    <property type="entry name" value="ALPHA-(1,3)-FUCOSYLTRANSFERASE C-RELATED"/>
    <property type="match status" value="1"/>
</dbReference>
<sequence length="409" mass="47636">MPPWKRLPIPTKVPKLVYVLIIAVSLLVIFLRLHCKREIATASTVAAVPASAPRREVQVRPKPGLKYILRWINPTNKPTEDGDGSLLFTARNCTWSNCYLTDRSDLLQDFSRFSAVLFDSPDIEYFAGSRKLPRRRARWQKFVYVSGDPAAASPVCDALWDGYFNWTWTYRLDSDLVWRYFLIRDARGRVVGPRRGMHWINVQNMSPVDSRYIMKLRSKTKIAAWFASNCKTQSKREEFVSEVQGYLSEYKLQVDVYGNCGEHVCPKSAMGSCLQMLSEEYYFYFAFESAMSEDYVTEIVLHALNHDTVPVVFGGANYTRFLPDGSYLNALHYGPERLARRMYEIMQNPSVYQMFFRWRSHYSYHDHTESQETDNYCALCAAVNEDSFNAFSLYKNFIDWWTPKEWCAE</sequence>
<evidence type="ECO:0000259" key="14">
    <source>
        <dbReference type="Pfam" id="PF17039"/>
    </source>
</evidence>
<dbReference type="EC" id="2.4.1.-" evidence="12"/>
<evidence type="ECO:0000259" key="13">
    <source>
        <dbReference type="Pfam" id="PF00852"/>
    </source>
</evidence>
<dbReference type="InterPro" id="IPR055270">
    <property type="entry name" value="Glyco_tran_10_C"/>
</dbReference>
<dbReference type="InterPro" id="IPR038577">
    <property type="entry name" value="GT10-like_C_sf"/>
</dbReference>
<reference evidence="15" key="1">
    <citation type="submission" date="2022-03" db="EMBL/GenBank/DDBJ databases">
        <authorList>
            <person name="Martin H S."/>
        </authorList>
    </citation>
    <scope>NUCLEOTIDE SEQUENCE</scope>
</reference>
<evidence type="ECO:0000256" key="5">
    <source>
        <dbReference type="ARBA" id="ARBA00022679"/>
    </source>
</evidence>
<comment type="similarity">
    <text evidence="3 12">Belongs to the glycosyltransferase 10 family.</text>
</comment>
<evidence type="ECO:0000256" key="3">
    <source>
        <dbReference type="ARBA" id="ARBA00008919"/>
    </source>
</evidence>
<dbReference type="PANTHER" id="PTHR48438:SF1">
    <property type="entry name" value="ALPHA-(1,3)-FUCOSYLTRANSFERASE C-RELATED"/>
    <property type="match status" value="1"/>
</dbReference>
<evidence type="ECO:0000256" key="8">
    <source>
        <dbReference type="ARBA" id="ARBA00022989"/>
    </source>
</evidence>
<feature type="non-terminal residue" evidence="15">
    <location>
        <position position="1"/>
    </location>
</feature>
<accession>A0ABN8HJG7</accession>
<keyword evidence="6 12" id="KW-0812">Transmembrane</keyword>
<evidence type="ECO:0000256" key="9">
    <source>
        <dbReference type="ARBA" id="ARBA00023034"/>
    </source>
</evidence>
<keyword evidence="9 12" id="KW-0333">Golgi apparatus</keyword>
<keyword evidence="5 12" id="KW-0808">Transferase</keyword>
<evidence type="ECO:0000256" key="1">
    <source>
        <dbReference type="ARBA" id="ARBA00004447"/>
    </source>
</evidence>
<dbReference type="Pfam" id="PF00852">
    <property type="entry name" value="Glyco_transf_10"/>
    <property type="match status" value="1"/>
</dbReference>
<protein>
    <recommendedName>
        <fullName evidence="12">Fucosyltransferase</fullName>
        <ecNumber evidence="12">2.4.1.-</ecNumber>
    </recommendedName>
</protein>
<dbReference type="Gene3D" id="3.40.50.11660">
    <property type="entry name" value="Glycosyl transferase family 10, C-terminal domain"/>
    <property type="match status" value="1"/>
</dbReference>
<feature type="domain" description="Fucosyltransferase N-terminal" evidence="14">
    <location>
        <begin position="66"/>
        <end position="180"/>
    </location>
</feature>
<dbReference type="InterPro" id="IPR001503">
    <property type="entry name" value="Glyco_trans_10"/>
</dbReference>
<comment type="pathway">
    <text evidence="2">Protein modification; protein glycosylation.</text>
</comment>
<evidence type="ECO:0000313" key="16">
    <source>
        <dbReference type="Proteomes" id="UP000837857"/>
    </source>
</evidence>
<keyword evidence="16" id="KW-1185">Reference proteome</keyword>
<keyword evidence="8 12" id="KW-1133">Transmembrane helix</keyword>
<gene>
    <name evidence="15" type="ORF">IPOD504_LOCUS122</name>
</gene>
<evidence type="ECO:0000256" key="7">
    <source>
        <dbReference type="ARBA" id="ARBA00022968"/>
    </source>
</evidence>
<keyword evidence="10 12" id="KW-0472">Membrane</keyword>
<keyword evidence="7" id="KW-0735">Signal-anchor</keyword>
<evidence type="ECO:0000256" key="11">
    <source>
        <dbReference type="ARBA" id="ARBA00023180"/>
    </source>
</evidence>
<organism evidence="15 16">
    <name type="scientific">Iphiclides podalirius</name>
    <name type="common">scarce swallowtail</name>
    <dbReference type="NCBI Taxonomy" id="110791"/>
    <lineage>
        <taxon>Eukaryota</taxon>
        <taxon>Metazoa</taxon>
        <taxon>Ecdysozoa</taxon>
        <taxon>Arthropoda</taxon>
        <taxon>Hexapoda</taxon>
        <taxon>Insecta</taxon>
        <taxon>Pterygota</taxon>
        <taxon>Neoptera</taxon>
        <taxon>Endopterygota</taxon>
        <taxon>Lepidoptera</taxon>
        <taxon>Glossata</taxon>
        <taxon>Ditrysia</taxon>
        <taxon>Papilionoidea</taxon>
        <taxon>Papilionidae</taxon>
        <taxon>Papilioninae</taxon>
        <taxon>Iphiclides</taxon>
    </lineage>
</organism>
<evidence type="ECO:0000256" key="10">
    <source>
        <dbReference type="ARBA" id="ARBA00023136"/>
    </source>
</evidence>
<proteinExistence type="inferred from homology"/>
<evidence type="ECO:0000256" key="2">
    <source>
        <dbReference type="ARBA" id="ARBA00004922"/>
    </source>
</evidence>
<evidence type="ECO:0000256" key="4">
    <source>
        <dbReference type="ARBA" id="ARBA00022676"/>
    </source>
</evidence>
<keyword evidence="4 12" id="KW-0328">Glycosyltransferase</keyword>
<dbReference type="EMBL" id="OW152813">
    <property type="protein sequence ID" value="CAH2034414.1"/>
    <property type="molecule type" value="Genomic_DNA"/>
</dbReference>
<name>A0ABN8HJG7_9NEOP</name>
<dbReference type="Pfam" id="PF17039">
    <property type="entry name" value="Glyco_tran_10_N"/>
    <property type="match status" value="1"/>
</dbReference>
<feature type="domain" description="Fucosyltransferase C-terminal" evidence="13">
    <location>
        <begin position="217"/>
        <end position="389"/>
    </location>
</feature>
<dbReference type="InterPro" id="IPR031481">
    <property type="entry name" value="Glyco_tran_10_N"/>
</dbReference>
<comment type="subcellular location">
    <subcellularLocation>
        <location evidence="1 12">Golgi apparatus</location>
        <location evidence="1 12">Golgi stack membrane</location>
        <topology evidence="1 12">Single-pass type II membrane protein</topology>
    </subcellularLocation>
</comment>
<keyword evidence="11" id="KW-0325">Glycoprotein</keyword>
<evidence type="ECO:0000256" key="6">
    <source>
        <dbReference type="ARBA" id="ARBA00022692"/>
    </source>
</evidence>
<dbReference type="SUPFAM" id="SSF53756">
    <property type="entry name" value="UDP-Glycosyltransferase/glycogen phosphorylase"/>
    <property type="match status" value="1"/>
</dbReference>
<evidence type="ECO:0000313" key="15">
    <source>
        <dbReference type="EMBL" id="CAH2034414.1"/>
    </source>
</evidence>
<feature type="transmembrane region" description="Helical" evidence="12">
    <location>
        <begin position="16"/>
        <end position="33"/>
    </location>
</feature>